<dbReference type="PANTHER" id="PTHR38790">
    <property type="entry name" value="2EXR DOMAIN-CONTAINING PROTEIN-RELATED"/>
    <property type="match status" value="1"/>
</dbReference>
<evidence type="ECO:0000259" key="1">
    <source>
        <dbReference type="Pfam" id="PF24864"/>
    </source>
</evidence>
<gene>
    <name evidence="2" type="ORF">BJX67DRAFT_241493</name>
</gene>
<reference evidence="2 3" key="1">
    <citation type="submission" date="2024-07" db="EMBL/GenBank/DDBJ databases">
        <title>Section-level genome sequencing and comparative genomics of Aspergillus sections Usti and Cavernicolus.</title>
        <authorList>
            <consortium name="Lawrence Berkeley National Laboratory"/>
            <person name="Nybo J.L."/>
            <person name="Vesth T.C."/>
            <person name="Theobald S."/>
            <person name="Frisvad J.C."/>
            <person name="Larsen T.O."/>
            <person name="Kjaerboelling I."/>
            <person name="Rothschild-Mancinelli K."/>
            <person name="Lyhne E.K."/>
            <person name="Kogle M.E."/>
            <person name="Barry K."/>
            <person name="Clum A."/>
            <person name="Na H."/>
            <person name="Ledsgaard L."/>
            <person name="Lin J."/>
            <person name="Lipzen A."/>
            <person name="Kuo A."/>
            <person name="Riley R."/>
            <person name="Mondo S."/>
            <person name="Labutti K."/>
            <person name="Haridas S."/>
            <person name="Pangalinan J."/>
            <person name="Salamov A.A."/>
            <person name="Simmons B.A."/>
            <person name="Magnuson J.K."/>
            <person name="Chen J."/>
            <person name="Drula E."/>
            <person name="Henrissat B."/>
            <person name="Wiebenga A."/>
            <person name="Lubbers R.J."/>
            <person name="Gomes A.C."/>
            <person name="Macurrencykelacurrency M.R."/>
            <person name="Stajich J."/>
            <person name="Grigoriev I.V."/>
            <person name="Mortensen U.H."/>
            <person name="De Vries R.P."/>
            <person name="Baker S.E."/>
            <person name="Andersen M.R."/>
        </authorList>
    </citation>
    <scope>NUCLEOTIDE SEQUENCE [LARGE SCALE GENOMIC DNA]</scope>
    <source>
        <strain evidence="2 3">CBS 449.75</strain>
    </source>
</reference>
<name>A0ABR4LGV4_9EURO</name>
<dbReference type="Proteomes" id="UP001610432">
    <property type="component" value="Unassembled WGS sequence"/>
</dbReference>
<evidence type="ECO:0000313" key="3">
    <source>
        <dbReference type="Proteomes" id="UP001610432"/>
    </source>
</evidence>
<feature type="domain" description="DUF7730" evidence="1">
    <location>
        <begin position="47"/>
        <end position="201"/>
    </location>
</feature>
<proteinExistence type="predicted"/>
<dbReference type="RefSeq" id="XP_070882660.1">
    <property type="nucleotide sequence ID" value="XM_071026101.1"/>
</dbReference>
<dbReference type="PANTHER" id="PTHR38790:SF8">
    <property type="entry name" value="F-BOX DOMAIN-CONTAINING PROTEIN"/>
    <property type="match status" value="1"/>
</dbReference>
<comment type="caution">
    <text evidence="2">The sequence shown here is derived from an EMBL/GenBank/DDBJ whole genome shotgun (WGS) entry which is preliminary data.</text>
</comment>
<keyword evidence="3" id="KW-1185">Reference proteome</keyword>
<sequence>MERKRLKTHHPDSDAVSFCSTDSNTLSLESSDMESLPIRNHFSIPGRSSLLSLPREIRFLIYQYAFSSSSHWDELIRITAERNPSACRPQTLYYKPSPKIKLIYNRKPALYIPVALLRTCHQIYHEALPVLFSGVSFGFATNPTSLTFLIDRFSDTARRSIRYLHLYPAPLYVSDGPTGIRLSWAVMCAQVARLPSLRRVGVMYDCVEDLKMNPVEFHRSRYGKSMARIKVRVELEFKGQDLAATEFEECHRRLMEIMHPAG</sequence>
<dbReference type="Pfam" id="PF24864">
    <property type="entry name" value="DUF7730"/>
    <property type="match status" value="1"/>
</dbReference>
<protein>
    <recommendedName>
        <fullName evidence="1">DUF7730 domain-containing protein</fullName>
    </recommendedName>
</protein>
<dbReference type="GeneID" id="98141173"/>
<evidence type="ECO:0000313" key="2">
    <source>
        <dbReference type="EMBL" id="KAL2863681.1"/>
    </source>
</evidence>
<accession>A0ABR4LGV4</accession>
<dbReference type="InterPro" id="IPR056632">
    <property type="entry name" value="DUF7730"/>
</dbReference>
<dbReference type="EMBL" id="JBFXLQ010000049">
    <property type="protein sequence ID" value="KAL2863681.1"/>
    <property type="molecule type" value="Genomic_DNA"/>
</dbReference>
<organism evidence="2 3">
    <name type="scientific">Aspergillus lucknowensis</name>
    <dbReference type="NCBI Taxonomy" id="176173"/>
    <lineage>
        <taxon>Eukaryota</taxon>
        <taxon>Fungi</taxon>
        <taxon>Dikarya</taxon>
        <taxon>Ascomycota</taxon>
        <taxon>Pezizomycotina</taxon>
        <taxon>Eurotiomycetes</taxon>
        <taxon>Eurotiomycetidae</taxon>
        <taxon>Eurotiales</taxon>
        <taxon>Aspergillaceae</taxon>
        <taxon>Aspergillus</taxon>
        <taxon>Aspergillus subgen. Nidulantes</taxon>
    </lineage>
</organism>